<dbReference type="Proteomes" id="UP000012429">
    <property type="component" value="Unassembled WGS sequence"/>
</dbReference>
<dbReference type="EMBL" id="AQHN01000061">
    <property type="protein sequence ID" value="ENN86966.1"/>
    <property type="molecule type" value="Genomic_DNA"/>
</dbReference>
<gene>
    <name evidence="1" type="ORF">RHSP_14154</name>
</gene>
<organism evidence="1 2">
    <name type="scientific">Rhizobium freirei PRF 81</name>
    <dbReference type="NCBI Taxonomy" id="363754"/>
    <lineage>
        <taxon>Bacteria</taxon>
        <taxon>Pseudomonadati</taxon>
        <taxon>Pseudomonadota</taxon>
        <taxon>Alphaproteobacteria</taxon>
        <taxon>Hyphomicrobiales</taxon>
        <taxon>Rhizobiaceae</taxon>
        <taxon>Rhizobium/Agrobacterium group</taxon>
        <taxon>Rhizobium</taxon>
    </lineage>
</organism>
<keyword evidence="1" id="KW-0830">Ubiquinone</keyword>
<proteinExistence type="predicted"/>
<reference evidence="1 2" key="1">
    <citation type="journal article" date="2012" name="BMC Genomics">
        <title>Genomic basis of broad host range and environmental adaptability of Rhizobium tropici CIAT 899 and Rhizobium sp. PRF 81 which are used in inoculants for common bean (Phaseolus vulgaris L.).</title>
        <authorList>
            <person name="Ormeno-Orrillo E."/>
            <person name="Menna P."/>
            <person name="Almeida L.G."/>
            <person name="Ollero F.J."/>
            <person name="Nicolas M.F."/>
            <person name="Pains Rodrigues E."/>
            <person name="Shigueyoshi Nakatani A."/>
            <person name="Silva Batista J.S."/>
            <person name="Oliveira Chueire L.M."/>
            <person name="Souza R.C."/>
            <person name="Ribeiro Vasconcelos A.T."/>
            <person name="Megias M."/>
            <person name="Hungria M."/>
            <person name="Martinez-Romero E."/>
        </authorList>
    </citation>
    <scope>NUCLEOTIDE SEQUENCE [LARGE SCALE GENOMIC DNA]</scope>
    <source>
        <strain evidence="1 2">PRF 81</strain>
    </source>
</reference>
<keyword evidence="2" id="KW-1185">Reference proteome</keyword>
<dbReference type="InterPro" id="IPR036748">
    <property type="entry name" value="MTH938-like_sf"/>
</dbReference>
<name>N6V1R3_9HYPH</name>
<dbReference type="OrthoDB" id="7351393at2"/>
<dbReference type="SUPFAM" id="SSF64076">
    <property type="entry name" value="MTH938-like"/>
    <property type="match status" value="1"/>
</dbReference>
<dbReference type="AlphaFoldDB" id="N6V1R3"/>
<dbReference type="PANTHER" id="PTHR21192">
    <property type="entry name" value="NUCLEAR PROTEIN E3-3"/>
    <property type="match status" value="1"/>
</dbReference>
<accession>N6V1R3</accession>
<comment type="caution">
    <text evidence="1">The sequence shown here is derived from an EMBL/GenBank/DDBJ whole genome shotgun (WGS) entry which is preliminary data.</text>
</comment>
<dbReference type="PATRIC" id="fig|363754.4.peg.3177"/>
<sequence length="128" mass="13692">MAKGIEIRKAHFPGRAPIDTYGNGGFRFADMSHRGSLLCLPSGIYGWDLVEGDALTTEHFQKVLDEAAQIEVLLVGTGAELRPLPAELKAALRARQISSDPMNTGAAVRTFNIMLSESRAVAAALIAV</sequence>
<dbReference type="RefSeq" id="WP_004118624.1">
    <property type="nucleotide sequence ID" value="NZ_AQHN01000061.1"/>
</dbReference>
<dbReference type="Gene3D" id="3.40.1230.10">
    <property type="entry name" value="MTH938-like"/>
    <property type="match status" value="1"/>
</dbReference>
<evidence type="ECO:0000313" key="2">
    <source>
        <dbReference type="Proteomes" id="UP000012429"/>
    </source>
</evidence>
<dbReference type="CDD" id="cd00248">
    <property type="entry name" value="Mth938-like"/>
    <property type="match status" value="1"/>
</dbReference>
<dbReference type="InterPro" id="IPR007523">
    <property type="entry name" value="NDUFAF3/AAMDC"/>
</dbReference>
<dbReference type="PANTHER" id="PTHR21192:SF2">
    <property type="entry name" value="NADH DEHYDROGENASE [UBIQUINONE] 1 ALPHA SUBCOMPLEX ASSEMBLY FACTOR 3"/>
    <property type="match status" value="1"/>
</dbReference>
<dbReference type="STRING" id="363754.RHSP_14154"/>
<protein>
    <submittedName>
        <fullName evidence="1">NADH:ubiquinone oxidoreductase</fullName>
    </submittedName>
</protein>
<dbReference type="Pfam" id="PF04430">
    <property type="entry name" value="DUF498"/>
    <property type="match status" value="1"/>
</dbReference>
<evidence type="ECO:0000313" key="1">
    <source>
        <dbReference type="EMBL" id="ENN86966.1"/>
    </source>
</evidence>